<feature type="compositionally biased region" description="Low complexity" evidence="1">
    <location>
        <begin position="168"/>
        <end position="183"/>
    </location>
</feature>
<accession>A0A0C9XNP5</accession>
<name>A0A0C9XNP5_9AGAR</name>
<feature type="compositionally biased region" description="Basic residues" evidence="1">
    <location>
        <begin position="208"/>
        <end position="218"/>
    </location>
</feature>
<dbReference type="EMBL" id="KN838652">
    <property type="protein sequence ID" value="KIJ99176.1"/>
    <property type="molecule type" value="Genomic_DNA"/>
</dbReference>
<reference evidence="2 3" key="1">
    <citation type="submission" date="2014-04" db="EMBL/GenBank/DDBJ databases">
        <authorList>
            <consortium name="DOE Joint Genome Institute"/>
            <person name="Kuo A."/>
            <person name="Kohler A."/>
            <person name="Nagy L.G."/>
            <person name="Floudas D."/>
            <person name="Copeland A."/>
            <person name="Barry K.W."/>
            <person name="Cichocki N."/>
            <person name="Veneault-Fourrey C."/>
            <person name="LaButti K."/>
            <person name="Lindquist E.A."/>
            <person name="Lipzen A."/>
            <person name="Lundell T."/>
            <person name="Morin E."/>
            <person name="Murat C."/>
            <person name="Sun H."/>
            <person name="Tunlid A."/>
            <person name="Henrissat B."/>
            <person name="Grigoriev I.V."/>
            <person name="Hibbett D.S."/>
            <person name="Martin F."/>
            <person name="Nordberg H.P."/>
            <person name="Cantor M.N."/>
            <person name="Hua S.X."/>
        </authorList>
    </citation>
    <scope>NUCLEOTIDE SEQUENCE [LARGE SCALE GENOMIC DNA]</scope>
    <source>
        <strain evidence="2 3">LaAM-08-1</strain>
    </source>
</reference>
<feature type="region of interest" description="Disordered" evidence="1">
    <location>
        <begin position="1"/>
        <end position="21"/>
    </location>
</feature>
<dbReference type="STRING" id="1095629.A0A0C9XNP5"/>
<feature type="compositionally biased region" description="Basic and acidic residues" evidence="1">
    <location>
        <begin position="219"/>
        <end position="228"/>
    </location>
</feature>
<feature type="compositionally biased region" description="Basic and acidic residues" evidence="1">
    <location>
        <begin position="190"/>
        <end position="207"/>
    </location>
</feature>
<feature type="region of interest" description="Disordered" evidence="1">
    <location>
        <begin position="151"/>
        <end position="264"/>
    </location>
</feature>
<feature type="compositionally biased region" description="Basic and acidic residues" evidence="1">
    <location>
        <begin position="242"/>
        <end position="255"/>
    </location>
</feature>
<evidence type="ECO:0000313" key="2">
    <source>
        <dbReference type="EMBL" id="KIJ99176.1"/>
    </source>
</evidence>
<sequence>MDDDKHGPHKDGGNGERLNSHRRAGRIWMRANVTRVGGTAAIVIHFSQTQTKMNVDIPYVLPPHLAVISLIFKGYTFNLVEDTPISRTRSHASATILRMVVNVDVMTPILDTPQKAILTPADVRRRRRGMISEALVIIVRVNVVEMMTETGHAEAGPSPEGRQPPRAPAAAAPSLTSRATSRSPSRKRHRDEESRGKKRDRSTSRERDKKRRKRKDKDKKKDKEERRSVLTGKKIKLKVKKDKGDHERDANRKDLLQFLNSAYE</sequence>
<dbReference type="Proteomes" id="UP000054477">
    <property type="component" value="Unassembled WGS sequence"/>
</dbReference>
<gene>
    <name evidence="2" type="ORF">K443DRAFT_8603</name>
</gene>
<reference evidence="3" key="2">
    <citation type="submission" date="2015-01" db="EMBL/GenBank/DDBJ databases">
        <title>Evolutionary Origins and Diversification of the Mycorrhizal Mutualists.</title>
        <authorList>
            <consortium name="DOE Joint Genome Institute"/>
            <consortium name="Mycorrhizal Genomics Consortium"/>
            <person name="Kohler A."/>
            <person name="Kuo A."/>
            <person name="Nagy L.G."/>
            <person name="Floudas D."/>
            <person name="Copeland A."/>
            <person name="Barry K.W."/>
            <person name="Cichocki N."/>
            <person name="Veneault-Fourrey C."/>
            <person name="LaButti K."/>
            <person name="Lindquist E.A."/>
            <person name="Lipzen A."/>
            <person name="Lundell T."/>
            <person name="Morin E."/>
            <person name="Murat C."/>
            <person name="Riley R."/>
            <person name="Ohm R."/>
            <person name="Sun H."/>
            <person name="Tunlid A."/>
            <person name="Henrissat B."/>
            <person name="Grigoriev I.V."/>
            <person name="Hibbett D.S."/>
            <person name="Martin F."/>
        </authorList>
    </citation>
    <scope>NUCLEOTIDE SEQUENCE [LARGE SCALE GENOMIC DNA]</scope>
    <source>
        <strain evidence="3">LaAM-08-1</strain>
    </source>
</reference>
<proteinExistence type="predicted"/>
<evidence type="ECO:0000256" key="1">
    <source>
        <dbReference type="SAM" id="MobiDB-lite"/>
    </source>
</evidence>
<keyword evidence="3" id="KW-1185">Reference proteome</keyword>
<dbReference type="OrthoDB" id="3071240at2759"/>
<organism evidence="2 3">
    <name type="scientific">Laccaria amethystina LaAM-08-1</name>
    <dbReference type="NCBI Taxonomy" id="1095629"/>
    <lineage>
        <taxon>Eukaryota</taxon>
        <taxon>Fungi</taxon>
        <taxon>Dikarya</taxon>
        <taxon>Basidiomycota</taxon>
        <taxon>Agaricomycotina</taxon>
        <taxon>Agaricomycetes</taxon>
        <taxon>Agaricomycetidae</taxon>
        <taxon>Agaricales</taxon>
        <taxon>Agaricineae</taxon>
        <taxon>Hydnangiaceae</taxon>
        <taxon>Laccaria</taxon>
    </lineage>
</organism>
<dbReference type="HOGENOM" id="CLU_1053963_0_0_1"/>
<evidence type="ECO:0000313" key="3">
    <source>
        <dbReference type="Proteomes" id="UP000054477"/>
    </source>
</evidence>
<dbReference type="AlphaFoldDB" id="A0A0C9XNP5"/>
<feature type="compositionally biased region" description="Basic and acidic residues" evidence="1">
    <location>
        <begin position="1"/>
        <end position="14"/>
    </location>
</feature>
<protein>
    <submittedName>
        <fullName evidence="2">Uncharacterized protein</fullName>
    </submittedName>
</protein>